<dbReference type="Proteomes" id="UP000320231">
    <property type="component" value="Chromosome"/>
</dbReference>
<proteinExistence type="predicted"/>
<dbReference type="Gene3D" id="3.20.20.10">
    <property type="entry name" value="Alanine racemase"/>
    <property type="match status" value="1"/>
</dbReference>
<dbReference type="KEGG" id="hsr:HSBAA_05830"/>
<dbReference type="SUPFAM" id="SSF51419">
    <property type="entry name" value="PLP-binding barrel"/>
    <property type="match status" value="1"/>
</dbReference>
<name>A0A455U119_9GAMM</name>
<dbReference type="InterPro" id="IPR029066">
    <property type="entry name" value="PLP-binding_barrel"/>
</dbReference>
<evidence type="ECO:0008006" key="3">
    <source>
        <dbReference type="Google" id="ProtNLM"/>
    </source>
</evidence>
<sequence length="41" mass="4263">MPDAPLDTLSMGMSDDLEAAVLEGATLVRLGTAIFGARQMP</sequence>
<evidence type="ECO:0000313" key="1">
    <source>
        <dbReference type="EMBL" id="BBI59277.1"/>
    </source>
</evidence>
<accession>A0A455U119</accession>
<dbReference type="AlphaFoldDB" id="A0A455U119"/>
<protein>
    <recommendedName>
        <fullName evidence="3">Alanine racemase N-terminal domain-containing protein</fullName>
    </recommendedName>
</protein>
<dbReference type="EMBL" id="AP019514">
    <property type="protein sequence ID" value="BBI59277.1"/>
    <property type="molecule type" value="Genomic_DNA"/>
</dbReference>
<reference evidence="1 2" key="1">
    <citation type="journal article" date="2019" name="Microbiol. Resour. Announc.">
        <title>Complete Genome Sequence of Halomonas sulfidaeris Strain Esulfide1 Isolated from a Metal Sulfide Rock at a Depth of 2,200 Meters, Obtained Using Nanopore Sequencing.</title>
        <authorList>
            <person name="Saito M."/>
            <person name="Nishigata A."/>
            <person name="Galipon J."/>
            <person name="Arakawa K."/>
        </authorList>
    </citation>
    <scope>NUCLEOTIDE SEQUENCE [LARGE SCALE GENOMIC DNA]</scope>
    <source>
        <strain evidence="1 2">ATCC BAA-803</strain>
    </source>
</reference>
<organism evidence="1 2">
    <name type="scientific">Vreelandella sulfidaeris</name>
    <dbReference type="NCBI Taxonomy" id="115553"/>
    <lineage>
        <taxon>Bacteria</taxon>
        <taxon>Pseudomonadati</taxon>
        <taxon>Pseudomonadota</taxon>
        <taxon>Gammaproteobacteria</taxon>
        <taxon>Oceanospirillales</taxon>
        <taxon>Halomonadaceae</taxon>
        <taxon>Vreelandella</taxon>
    </lineage>
</organism>
<evidence type="ECO:0000313" key="2">
    <source>
        <dbReference type="Proteomes" id="UP000320231"/>
    </source>
</evidence>
<gene>
    <name evidence="1" type="ORF">HSBAA_05830</name>
</gene>